<name>A0A9D2M6K4_9FIRM</name>
<proteinExistence type="predicted"/>
<evidence type="ECO:0000256" key="1">
    <source>
        <dbReference type="SAM" id="Phobius"/>
    </source>
</evidence>
<reference evidence="3" key="2">
    <citation type="submission" date="2021-04" db="EMBL/GenBank/DDBJ databases">
        <authorList>
            <person name="Gilroy R."/>
        </authorList>
    </citation>
    <scope>NUCLEOTIDE SEQUENCE</scope>
    <source>
        <strain evidence="3">ChiBcec8-13705</strain>
    </source>
</reference>
<evidence type="ECO:0000259" key="2">
    <source>
        <dbReference type="PROSITE" id="PS51178"/>
    </source>
</evidence>
<organism evidence="3 4">
    <name type="scientific">Candidatus Gemmiger avicola</name>
    <dbReference type="NCBI Taxonomy" id="2838605"/>
    <lineage>
        <taxon>Bacteria</taxon>
        <taxon>Bacillati</taxon>
        <taxon>Bacillota</taxon>
        <taxon>Clostridia</taxon>
        <taxon>Eubacteriales</taxon>
        <taxon>Gemmiger</taxon>
    </lineage>
</organism>
<comment type="caution">
    <text evidence="3">The sequence shown here is derived from an EMBL/GenBank/DDBJ whole genome shotgun (WGS) entry which is preliminary data.</text>
</comment>
<feature type="domain" description="PASTA" evidence="2">
    <location>
        <begin position="113"/>
        <end position="179"/>
    </location>
</feature>
<keyword evidence="1" id="KW-0812">Transmembrane</keyword>
<sequence length="243" mass="25256">MSTASSPRPRPTVLGVLGLLAFASVLTAAGCIWVILGRSTNPLWSRRTDVILPDLSGMTRAEAEALPETAALAVTWEEVYNPAVTPGEICGQQPAAGRTVKAGQALTVQISLGTDWISMPDLTGQNRDEALAALHALQLSPVVEFESDNTVAAYTVLRTEPAAGEQLAAGSAVKVTVIRPLPDPNRPVPNVQGMALDAARDALQQAGLTAVVAGGATEGTVTAQDPIPGNLVKVFSPVTIYCR</sequence>
<evidence type="ECO:0000313" key="4">
    <source>
        <dbReference type="Proteomes" id="UP000886803"/>
    </source>
</evidence>
<dbReference type="EMBL" id="DWYG01000067">
    <property type="protein sequence ID" value="HJB41770.1"/>
    <property type="molecule type" value="Genomic_DNA"/>
</dbReference>
<dbReference type="SMART" id="SM00740">
    <property type="entry name" value="PASTA"/>
    <property type="match status" value="3"/>
</dbReference>
<dbReference type="AlphaFoldDB" id="A0A9D2M6K4"/>
<dbReference type="Proteomes" id="UP000886803">
    <property type="component" value="Unassembled WGS sequence"/>
</dbReference>
<feature type="domain" description="PASTA" evidence="2">
    <location>
        <begin position="46"/>
        <end position="112"/>
    </location>
</feature>
<accession>A0A9D2M6K4</accession>
<keyword evidence="1" id="KW-0472">Membrane</keyword>
<dbReference type="PROSITE" id="PS51178">
    <property type="entry name" value="PASTA"/>
    <property type="match status" value="3"/>
</dbReference>
<protein>
    <submittedName>
        <fullName evidence="3">PASTA domain-containing protein</fullName>
    </submittedName>
</protein>
<dbReference type="CDD" id="cd06577">
    <property type="entry name" value="PASTA_pknB"/>
    <property type="match status" value="3"/>
</dbReference>
<feature type="transmembrane region" description="Helical" evidence="1">
    <location>
        <begin position="12"/>
        <end position="36"/>
    </location>
</feature>
<dbReference type="Gene3D" id="3.30.10.20">
    <property type="match status" value="3"/>
</dbReference>
<dbReference type="Pfam" id="PF03793">
    <property type="entry name" value="PASTA"/>
    <property type="match status" value="3"/>
</dbReference>
<keyword evidence="1" id="KW-1133">Transmembrane helix</keyword>
<evidence type="ECO:0000313" key="3">
    <source>
        <dbReference type="EMBL" id="HJB41770.1"/>
    </source>
</evidence>
<feature type="domain" description="PASTA" evidence="2">
    <location>
        <begin position="183"/>
        <end position="243"/>
    </location>
</feature>
<dbReference type="InterPro" id="IPR005543">
    <property type="entry name" value="PASTA_dom"/>
</dbReference>
<gene>
    <name evidence="3" type="ORF">H9945_04655</name>
</gene>
<dbReference type="SUPFAM" id="SSF54184">
    <property type="entry name" value="Penicillin-binding protein 2x (pbp-2x), c-terminal domain"/>
    <property type="match status" value="1"/>
</dbReference>
<reference evidence="3" key="1">
    <citation type="journal article" date="2021" name="PeerJ">
        <title>Extensive microbial diversity within the chicken gut microbiome revealed by metagenomics and culture.</title>
        <authorList>
            <person name="Gilroy R."/>
            <person name="Ravi A."/>
            <person name="Getino M."/>
            <person name="Pursley I."/>
            <person name="Horton D.L."/>
            <person name="Alikhan N.F."/>
            <person name="Baker D."/>
            <person name="Gharbi K."/>
            <person name="Hall N."/>
            <person name="Watson M."/>
            <person name="Adriaenssens E.M."/>
            <person name="Foster-Nyarko E."/>
            <person name="Jarju S."/>
            <person name="Secka A."/>
            <person name="Antonio M."/>
            <person name="Oren A."/>
            <person name="Chaudhuri R.R."/>
            <person name="La Ragione R."/>
            <person name="Hildebrand F."/>
            <person name="Pallen M.J."/>
        </authorList>
    </citation>
    <scope>NUCLEOTIDE SEQUENCE</scope>
    <source>
        <strain evidence="3">ChiBcec8-13705</strain>
    </source>
</reference>